<keyword evidence="2" id="KW-1185">Reference proteome</keyword>
<sequence>MTDVTDDPGWTSGDATLVSADGVRFKVASYYLFTASCVFRQAHAVSSGPLHLEFDDTSIESASTIRNFLNLIVHLRLHLEPAPTSAASAHSSSPRLSSTLHQADQLNALFRFLDKYDCPVLRRSAILVLDTLLPSSIDPAAALLAGCAADEPDLVSAALRFADRGKSDGHYEAPEAELALTAAKEDKDTLDPARMPYEFVRRIPQEYAWALARAWGGRPYPVRERFGEYIKAVKRYRSKE</sequence>
<protein>
    <recommendedName>
        <fullName evidence="3">BTB domain-containing protein</fullName>
    </recommendedName>
</protein>
<dbReference type="GeneID" id="28986270"/>
<reference evidence="1 2" key="1">
    <citation type="submission" date="2015-03" db="EMBL/GenBank/DDBJ databases">
        <title>Genomics and transcriptomics of the oil-accumulating basidiomycete yeast T. oleaginosus allow insights into substrate utilization and the diverse evolutionary trajectories of mating systems in fungi.</title>
        <authorList>
            <consortium name="DOE Joint Genome Institute"/>
            <person name="Kourist R."/>
            <person name="Kracht O."/>
            <person name="Bracharz F."/>
            <person name="Lipzen A."/>
            <person name="Nolan M."/>
            <person name="Ohm R."/>
            <person name="Grigoriev I."/>
            <person name="Sun S."/>
            <person name="Heitman J."/>
            <person name="Bruck T."/>
            <person name="Nowrousian M."/>
        </authorList>
    </citation>
    <scope>NUCLEOTIDE SEQUENCE [LARGE SCALE GENOMIC DNA]</scope>
    <source>
        <strain evidence="1 2">IBC0246</strain>
    </source>
</reference>
<organism evidence="1 2">
    <name type="scientific">Cutaneotrichosporon oleaginosum</name>
    <dbReference type="NCBI Taxonomy" id="879819"/>
    <lineage>
        <taxon>Eukaryota</taxon>
        <taxon>Fungi</taxon>
        <taxon>Dikarya</taxon>
        <taxon>Basidiomycota</taxon>
        <taxon>Agaricomycotina</taxon>
        <taxon>Tremellomycetes</taxon>
        <taxon>Trichosporonales</taxon>
        <taxon>Trichosporonaceae</taxon>
        <taxon>Cutaneotrichosporon</taxon>
    </lineage>
</organism>
<dbReference type="OrthoDB" id="10628750at2759"/>
<gene>
    <name evidence="1" type="ORF">CC85DRAFT_306041</name>
</gene>
<dbReference type="EMBL" id="KQ087316">
    <property type="protein sequence ID" value="KLT38362.1"/>
    <property type="molecule type" value="Genomic_DNA"/>
</dbReference>
<dbReference type="Proteomes" id="UP000053611">
    <property type="component" value="Unassembled WGS sequence"/>
</dbReference>
<evidence type="ECO:0000313" key="2">
    <source>
        <dbReference type="Proteomes" id="UP000053611"/>
    </source>
</evidence>
<evidence type="ECO:0000313" key="1">
    <source>
        <dbReference type="EMBL" id="KLT38362.1"/>
    </source>
</evidence>
<evidence type="ECO:0008006" key="3">
    <source>
        <dbReference type="Google" id="ProtNLM"/>
    </source>
</evidence>
<name>A0A0J0XB71_9TREE</name>
<dbReference type="AlphaFoldDB" id="A0A0J0XB71"/>
<accession>A0A0J0XB71</accession>
<proteinExistence type="predicted"/>